<dbReference type="AlphaFoldDB" id="A0AAE1C7R1"/>
<accession>A0AAE1C7R1</accession>
<feature type="signal peptide" evidence="1">
    <location>
        <begin position="1"/>
        <end position="17"/>
    </location>
</feature>
<keyword evidence="1" id="KW-0732">Signal</keyword>
<dbReference type="InterPro" id="IPR015131">
    <property type="entry name" value="Killer_tox_Kp4"/>
</dbReference>
<evidence type="ECO:0000313" key="4">
    <source>
        <dbReference type="Proteomes" id="UP001270362"/>
    </source>
</evidence>
<evidence type="ECO:0000259" key="2">
    <source>
        <dbReference type="Pfam" id="PF09044"/>
    </source>
</evidence>
<dbReference type="Gene3D" id="3.30.430.10">
    <property type="entry name" value="Killer Toxin P4, subunit A"/>
    <property type="match status" value="1"/>
</dbReference>
<proteinExistence type="predicted"/>
<feature type="domain" description="Killer toxin Kp4" evidence="2">
    <location>
        <begin position="28"/>
        <end position="145"/>
    </location>
</feature>
<dbReference type="Proteomes" id="UP001270362">
    <property type="component" value="Unassembled WGS sequence"/>
</dbReference>
<comment type="caution">
    <text evidence="3">The sequence shown here is derived from an EMBL/GenBank/DDBJ whole genome shotgun (WGS) entry which is preliminary data.</text>
</comment>
<sequence>MKLTAIFALATFSSALALPADQSENPSALAARALGINCRGSALCSDARSGSNAASRLQAYINNIQGNRVYHNGEHIACVGRGSLVSPNGGFCAFLQYTNRDVNGAAIKNLIGDIVGHNCKVCGSVPIDFPGSNDPKNGILTVNYVANTDNPCPDGLC</sequence>
<dbReference type="InterPro" id="IPR011329">
    <property type="entry name" value="Killer_tox_Kp4/SMK"/>
</dbReference>
<feature type="chain" id="PRO_5042149918" evidence="1">
    <location>
        <begin position="18"/>
        <end position="157"/>
    </location>
</feature>
<gene>
    <name evidence="3" type="ORF">B0T22DRAFT_302108</name>
</gene>
<dbReference type="SUPFAM" id="SSF55221">
    <property type="entry name" value="Yeast killer toxins"/>
    <property type="match status" value="1"/>
</dbReference>
<dbReference type="GO" id="GO:0005576">
    <property type="term" value="C:extracellular region"/>
    <property type="evidence" value="ECO:0007669"/>
    <property type="project" value="InterPro"/>
</dbReference>
<dbReference type="Pfam" id="PF09044">
    <property type="entry name" value="Kp4"/>
    <property type="match status" value="1"/>
</dbReference>
<protein>
    <submittedName>
        <fullName evidence="3">Kp4-domain-containing protein</fullName>
    </submittedName>
</protein>
<organism evidence="3 4">
    <name type="scientific">Podospora appendiculata</name>
    <dbReference type="NCBI Taxonomy" id="314037"/>
    <lineage>
        <taxon>Eukaryota</taxon>
        <taxon>Fungi</taxon>
        <taxon>Dikarya</taxon>
        <taxon>Ascomycota</taxon>
        <taxon>Pezizomycotina</taxon>
        <taxon>Sordariomycetes</taxon>
        <taxon>Sordariomycetidae</taxon>
        <taxon>Sordariales</taxon>
        <taxon>Podosporaceae</taxon>
        <taxon>Podospora</taxon>
    </lineage>
</organism>
<reference evidence="3" key="1">
    <citation type="journal article" date="2023" name="Mol. Phylogenet. Evol.">
        <title>Genome-scale phylogeny and comparative genomics of the fungal order Sordariales.</title>
        <authorList>
            <person name="Hensen N."/>
            <person name="Bonometti L."/>
            <person name="Westerberg I."/>
            <person name="Brannstrom I.O."/>
            <person name="Guillou S."/>
            <person name="Cros-Aarteil S."/>
            <person name="Calhoun S."/>
            <person name="Haridas S."/>
            <person name="Kuo A."/>
            <person name="Mondo S."/>
            <person name="Pangilinan J."/>
            <person name="Riley R."/>
            <person name="LaButti K."/>
            <person name="Andreopoulos B."/>
            <person name="Lipzen A."/>
            <person name="Chen C."/>
            <person name="Yan M."/>
            <person name="Daum C."/>
            <person name="Ng V."/>
            <person name="Clum A."/>
            <person name="Steindorff A."/>
            <person name="Ohm R.A."/>
            <person name="Martin F."/>
            <person name="Silar P."/>
            <person name="Natvig D.O."/>
            <person name="Lalanne C."/>
            <person name="Gautier V."/>
            <person name="Ament-Velasquez S.L."/>
            <person name="Kruys A."/>
            <person name="Hutchinson M.I."/>
            <person name="Powell A.J."/>
            <person name="Barry K."/>
            <person name="Miller A.N."/>
            <person name="Grigoriev I.V."/>
            <person name="Debuchy R."/>
            <person name="Gladieux P."/>
            <person name="Hiltunen Thoren M."/>
            <person name="Johannesson H."/>
        </authorList>
    </citation>
    <scope>NUCLEOTIDE SEQUENCE</scope>
    <source>
        <strain evidence="3">CBS 314.62</strain>
    </source>
</reference>
<name>A0AAE1C7R1_9PEZI</name>
<evidence type="ECO:0000256" key="1">
    <source>
        <dbReference type="SAM" id="SignalP"/>
    </source>
</evidence>
<evidence type="ECO:0000313" key="3">
    <source>
        <dbReference type="EMBL" id="KAK3681822.1"/>
    </source>
</evidence>
<dbReference type="EMBL" id="JAULSO010000006">
    <property type="protein sequence ID" value="KAK3681822.1"/>
    <property type="molecule type" value="Genomic_DNA"/>
</dbReference>
<keyword evidence="4" id="KW-1185">Reference proteome</keyword>
<reference evidence="3" key="2">
    <citation type="submission" date="2023-06" db="EMBL/GenBank/DDBJ databases">
        <authorList>
            <consortium name="Lawrence Berkeley National Laboratory"/>
            <person name="Haridas S."/>
            <person name="Hensen N."/>
            <person name="Bonometti L."/>
            <person name="Westerberg I."/>
            <person name="Brannstrom I.O."/>
            <person name="Guillou S."/>
            <person name="Cros-Aarteil S."/>
            <person name="Calhoun S."/>
            <person name="Kuo A."/>
            <person name="Mondo S."/>
            <person name="Pangilinan J."/>
            <person name="Riley R."/>
            <person name="Labutti K."/>
            <person name="Andreopoulos B."/>
            <person name="Lipzen A."/>
            <person name="Chen C."/>
            <person name="Yanf M."/>
            <person name="Daum C."/>
            <person name="Ng V."/>
            <person name="Clum A."/>
            <person name="Steindorff A."/>
            <person name="Ohm R."/>
            <person name="Martin F."/>
            <person name="Silar P."/>
            <person name="Natvig D."/>
            <person name="Lalanne C."/>
            <person name="Gautier V."/>
            <person name="Ament-Velasquez S.L."/>
            <person name="Kruys A."/>
            <person name="Hutchinson M.I."/>
            <person name="Powell A.J."/>
            <person name="Barry K."/>
            <person name="Miller A.N."/>
            <person name="Grigoriev I.V."/>
            <person name="Debuchy R."/>
            <person name="Gladieux P."/>
            <person name="Thoren M.H."/>
            <person name="Johannesson H."/>
        </authorList>
    </citation>
    <scope>NUCLEOTIDE SEQUENCE</scope>
    <source>
        <strain evidence="3">CBS 314.62</strain>
    </source>
</reference>